<protein>
    <submittedName>
        <fullName evidence="5">Flavin monoamine oxidase family protein</fullName>
    </submittedName>
</protein>
<dbReference type="Proteomes" id="UP001597229">
    <property type="component" value="Unassembled WGS sequence"/>
</dbReference>
<keyword evidence="6" id="KW-1185">Reference proteome</keyword>
<comment type="similarity">
    <text evidence="2">Belongs to the flavin monoamine oxidase family.</text>
</comment>
<evidence type="ECO:0000313" key="5">
    <source>
        <dbReference type="EMBL" id="MFD1250292.1"/>
    </source>
</evidence>
<comment type="cofactor">
    <cofactor evidence="1">
        <name>FAD</name>
        <dbReference type="ChEBI" id="CHEBI:57692"/>
    </cofactor>
</comment>
<dbReference type="PANTHER" id="PTHR43563">
    <property type="entry name" value="AMINE OXIDASE"/>
    <property type="match status" value="1"/>
</dbReference>
<evidence type="ECO:0000256" key="1">
    <source>
        <dbReference type="ARBA" id="ARBA00001974"/>
    </source>
</evidence>
<dbReference type="PANTHER" id="PTHR43563:SF1">
    <property type="entry name" value="AMINE OXIDASE [FLAVIN-CONTAINING] B"/>
    <property type="match status" value="1"/>
</dbReference>
<name>A0ABW3W7S1_9ACTN</name>
<dbReference type="InterPro" id="IPR036188">
    <property type="entry name" value="FAD/NAD-bd_sf"/>
</dbReference>
<comment type="caution">
    <text evidence="5">The sequence shown here is derived from an EMBL/GenBank/DDBJ whole genome shotgun (WGS) entry which is preliminary data.</text>
</comment>
<evidence type="ECO:0000256" key="2">
    <source>
        <dbReference type="ARBA" id="ARBA00005995"/>
    </source>
</evidence>
<dbReference type="Gene3D" id="3.50.50.60">
    <property type="entry name" value="FAD/NAD(P)-binding domain"/>
    <property type="match status" value="1"/>
</dbReference>
<dbReference type="InterPro" id="IPR001613">
    <property type="entry name" value="Flavin_amine_oxidase"/>
</dbReference>
<evidence type="ECO:0000313" key="6">
    <source>
        <dbReference type="Proteomes" id="UP001597229"/>
    </source>
</evidence>
<reference evidence="6" key="1">
    <citation type="journal article" date="2019" name="Int. J. Syst. Evol. Microbiol.">
        <title>The Global Catalogue of Microorganisms (GCM) 10K type strain sequencing project: providing services to taxonomists for standard genome sequencing and annotation.</title>
        <authorList>
            <consortium name="The Broad Institute Genomics Platform"/>
            <consortium name="The Broad Institute Genome Sequencing Center for Infectious Disease"/>
            <person name="Wu L."/>
            <person name="Ma J."/>
        </authorList>
    </citation>
    <scope>NUCLEOTIDE SEQUENCE [LARGE SCALE GENOMIC DNA]</scope>
    <source>
        <strain evidence="6">CCUG 52478</strain>
    </source>
</reference>
<dbReference type="InterPro" id="IPR002937">
    <property type="entry name" value="Amino_oxidase"/>
</dbReference>
<keyword evidence="3" id="KW-0560">Oxidoreductase</keyword>
<evidence type="ECO:0000259" key="4">
    <source>
        <dbReference type="Pfam" id="PF01593"/>
    </source>
</evidence>
<dbReference type="RefSeq" id="WP_367919571.1">
    <property type="nucleotide sequence ID" value="NZ_BAABAC010000023.1"/>
</dbReference>
<dbReference type="EMBL" id="JBHTLX010000023">
    <property type="protein sequence ID" value="MFD1250292.1"/>
    <property type="molecule type" value="Genomic_DNA"/>
</dbReference>
<dbReference type="Pfam" id="PF01593">
    <property type="entry name" value="Amino_oxidase"/>
    <property type="match status" value="1"/>
</dbReference>
<evidence type="ECO:0000256" key="3">
    <source>
        <dbReference type="ARBA" id="ARBA00023002"/>
    </source>
</evidence>
<proteinExistence type="inferred from homology"/>
<organism evidence="5 6">
    <name type="scientific">Nocardioides ginsengisoli</name>
    <dbReference type="NCBI Taxonomy" id="363868"/>
    <lineage>
        <taxon>Bacteria</taxon>
        <taxon>Bacillati</taxon>
        <taxon>Actinomycetota</taxon>
        <taxon>Actinomycetes</taxon>
        <taxon>Propionibacteriales</taxon>
        <taxon>Nocardioidaceae</taxon>
        <taxon>Nocardioides</taxon>
    </lineage>
</organism>
<sequence>MTTHDVIVIGAGVTGLTAAWRLAQAGQDVLVLEARERVGGRLRTDVLDAAGAPAPFEIGGQWVSPDQDALIAILGELGLTTYPRYRDGDSLYVDRAGVRRRFADDLPLAEATQAAITELTKKLDELAHELDPAAPWDHPDAERLDRTSLRAWLEEQCDDAEACDNIALYLGPAMLTKPAHSFSVLQAALMAASAGSFSNLVDADFILDRRVEGGLQSVPLALADRLGDRLRLGQDVTRVDWTDGGAVVHTADEQYAARRVVLAVPPTVVRRVRFTPELPAEHRIAREHQSFGLVIKVQAMYPTPFWREDGLDGTAFGPYQLVHEAYDNTPAGESRGVLVGFVSDVNADRVGRLSDAERRERILDSLAAYYGDQARHPIAYVESDWQHQELTGGAYGTSFDLGGLTRWGRVLRAPVGPIEFGSSDVAGLGFQHVDGAVRVGSEIAVGILAAG</sequence>
<dbReference type="InterPro" id="IPR050703">
    <property type="entry name" value="Flavin_MAO"/>
</dbReference>
<accession>A0ABW3W7S1</accession>
<dbReference type="PRINTS" id="PR00757">
    <property type="entry name" value="AMINEOXDASEF"/>
</dbReference>
<dbReference type="SUPFAM" id="SSF51905">
    <property type="entry name" value="FAD/NAD(P)-binding domain"/>
    <property type="match status" value="1"/>
</dbReference>
<dbReference type="SUPFAM" id="SSF54373">
    <property type="entry name" value="FAD-linked reductases, C-terminal domain"/>
    <property type="match status" value="1"/>
</dbReference>
<feature type="domain" description="Amine oxidase" evidence="4">
    <location>
        <begin position="14"/>
        <end position="447"/>
    </location>
</feature>
<gene>
    <name evidence="5" type="ORF">ACFQ3F_21035</name>
</gene>